<protein>
    <submittedName>
        <fullName evidence="2">Uncharacterized protein</fullName>
    </submittedName>
</protein>
<feature type="compositionally biased region" description="Polar residues" evidence="1">
    <location>
        <begin position="42"/>
        <end position="51"/>
    </location>
</feature>
<sequence length="59" mass="6735">LETPRFYIKSPKNNNDETTYLCDYVETTSLNSNRNGRESRPSLLSGTDSPSDLTIMYKT</sequence>
<accession>A0A1X7SW60</accession>
<reference evidence="2" key="1">
    <citation type="submission" date="2017-05" db="UniProtKB">
        <authorList>
            <consortium name="EnsemblMetazoa"/>
        </authorList>
    </citation>
    <scope>IDENTIFICATION</scope>
</reference>
<evidence type="ECO:0000256" key="1">
    <source>
        <dbReference type="SAM" id="MobiDB-lite"/>
    </source>
</evidence>
<dbReference type="EnsemblMetazoa" id="Aqu2.1.06389_001">
    <property type="protein sequence ID" value="Aqu2.1.06389_001"/>
    <property type="gene ID" value="Aqu2.1.06389"/>
</dbReference>
<feature type="region of interest" description="Disordered" evidence="1">
    <location>
        <begin position="31"/>
        <end position="51"/>
    </location>
</feature>
<dbReference type="AlphaFoldDB" id="A0A1X7SW60"/>
<dbReference type="InParanoid" id="A0A1X7SW60"/>
<name>A0A1X7SW60_AMPQE</name>
<proteinExistence type="predicted"/>
<evidence type="ECO:0000313" key="2">
    <source>
        <dbReference type="EnsemblMetazoa" id="Aqu2.1.06389_001"/>
    </source>
</evidence>
<organism evidence="2">
    <name type="scientific">Amphimedon queenslandica</name>
    <name type="common">Sponge</name>
    <dbReference type="NCBI Taxonomy" id="400682"/>
    <lineage>
        <taxon>Eukaryota</taxon>
        <taxon>Metazoa</taxon>
        <taxon>Porifera</taxon>
        <taxon>Demospongiae</taxon>
        <taxon>Heteroscleromorpha</taxon>
        <taxon>Haplosclerida</taxon>
        <taxon>Niphatidae</taxon>
        <taxon>Amphimedon</taxon>
    </lineage>
</organism>